<feature type="compositionally biased region" description="Basic residues" evidence="1">
    <location>
        <begin position="275"/>
        <end position="285"/>
    </location>
</feature>
<evidence type="ECO:0000256" key="1">
    <source>
        <dbReference type="SAM" id="MobiDB-lite"/>
    </source>
</evidence>
<keyword evidence="3" id="KW-1185">Reference proteome</keyword>
<evidence type="ECO:0000313" key="2">
    <source>
        <dbReference type="EMBL" id="KAF2819933.1"/>
    </source>
</evidence>
<protein>
    <submittedName>
        <fullName evidence="2">Uncharacterized protein</fullName>
    </submittedName>
</protein>
<organism evidence="2 3">
    <name type="scientific">Ophiobolus disseminans</name>
    <dbReference type="NCBI Taxonomy" id="1469910"/>
    <lineage>
        <taxon>Eukaryota</taxon>
        <taxon>Fungi</taxon>
        <taxon>Dikarya</taxon>
        <taxon>Ascomycota</taxon>
        <taxon>Pezizomycotina</taxon>
        <taxon>Dothideomycetes</taxon>
        <taxon>Pleosporomycetidae</taxon>
        <taxon>Pleosporales</taxon>
        <taxon>Pleosporineae</taxon>
        <taxon>Phaeosphaeriaceae</taxon>
        <taxon>Ophiobolus</taxon>
    </lineage>
</organism>
<proteinExistence type="predicted"/>
<evidence type="ECO:0000313" key="3">
    <source>
        <dbReference type="Proteomes" id="UP000799424"/>
    </source>
</evidence>
<reference evidence="2" key="1">
    <citation type="journal article" date="2020" name="Stud. Mycol.">
        <title>101 Dothideomycetes genomes: a test case for predicting lifestyles and emergence of pathogens.</title>
        <authorList>
            <person name="Haridas S."/>
            <person name="Albert R."/>
            <person name="Binder M."/>
            <person name="Bloem J."/>
            <person name="Labutti K."/>
            <person name="Salamov A."/>
            <person name="Andreopoulos B."/>
            <person name="Baker S."/>
            <person name="Barry K."/>
            <person name="Bills G."/>
            <person name="Bluhm B."/>
            <person name="Cannon C."/>
            <person name="Castanera R."/>
            <person name="Culley D."/>
            <person name="Daum C."/>
            <person name="Ezra D."/>
            <person name="Gonzalez J."/>
            <person name="Henrissat B."/>
            <person name="Kuo A."/>
            <person name="Liang C."/>
            <person name="Lipzen A."/>
            <person name="Lutzoni F."/>
            <person name="Magnuson J."/>
            <person name="Mondo S."/>
            <person name="Nolan M."/>
            <person name="Ohm R."/>
            <person name="Pangilinan J."/>
            <person name="Park H.-J."/>
            <person name="Ramirez L."/>
            <person name="Alfaro M."/>
            <person name="Sun H."/>
            <person name="Tritt A."/>
            <person name="Yoshinaga Y."/>
            <person name="Zwiers L.-H."/>
            <person name="Turgeon B."/>
            <person name="Goodwin S."/>
            <person name="Spatafora J."/>
            <person name="Crous P."/>
            <person name="Grigoriev I."/>
        </authorList>
    </citation>
    <scope>NUCLEOTIDE SEQUENCE</scope>
    <source>
        <strain evidence="2">CBS 113818</strain>
    </source>
</reference>
<dbReference type="AlphaFoldDB" id="A0A6A6ZGS3"/>
<gene>
    <name evidence="2" type="ORF">CC86DRAFT_459966</name>
</gene>
<sequence length="522" mass="58165">MPGSTNHTLLAPFPPAVTKAEIENSAAVSDPSFITGNLLSLSKYLINIVKQTNVFGPVFHDPYKPCLKTLFDRLHAGIPSLTPLPAIAKSDERLRQTLGERVELHVLERPLEDFEDLYYAVLARMQDMLHTLNMRLTSGFNTSTDALFPGGPSIADWHASLTAYWDILNDAVCARALDDAVRQGRVTCIYEEVMAKLAANEIGHDTADAFLEELFHSKDKTEGMLWIADWNPVGVGVALEQKYRTLFKVLKEEDAKHAREKRRRSKMPAQELKIKKTRSKSPRKRASIERMLEGMQEGLAVLQDRAGEVGEHGRVVGGSHMDAQQVGKDMRVEVDRYGQGQHAGDHDSGGQIQPPRGYEWQAKTQRVSAYTQYLRGQASHDSRSTVFGTTYDSLDGGTLGNSPGADMADTDTDMMGFKAEQVLVVRIRSLVLQKAHVDLAFRSRWYDDWNFPLEAVPAFNDLNVPAWALAQVENLFSVNQICQTLKYKEIFTCSRLNFPIPASVSTGTGPQRSSKKLSQSLT</sequence>
<name>A0A6A6ZGS3_9PLEO</name>
<feature type="region of interest" description="Disordered" evidence="1">
    <location>
        <begin position="257"/>
        <end position="286"/>
    </location>
</feature>
<dbReference type="EMBL" id="MU006242">
    <property type="protein sequence ID" value="KAF2819933.1"/>
    <property type="molecule type" value="Genomic_DNA"/>
</dbReference>
<accession>A0A6A6ZGS3</accession>
<dbReference type="OrthoDB" id="5419508at2759"/>
<dbReference type="Proteomes" id="UP000799424">
    <property type="component" value="Unassembled WGS sequence"/>
</dbReference>